<evidence type="ECO:0000313" key="2">
    <source>
        <dbReference type="EMBL" id="CAL4135345.1"/>
    </source>
</evidence>
<dbReference type="AlphaFoldDB" id="A0AAV2RU24"/>
<feature type="compositionally biased region" description="Acidic residues" evidence="1">
    <location>
        <begin position="276"/>
        <end position="294"/>
    </location>
</feature>
<feature type="region of interest" description="Disordered" evidence="1">
    <location>
        <begin position="136"/>
        <end position="158"/>
    </location>
</feature>
<feature type="compositionally biased region" description="Polar residues" evidence="1">
    <location>
        <begin position="140"/>
        <end position="157"/>
    </location>
</feature>
<name>A0AAV2RU24_MEGNR</name>
<feature type="compositionally biased region" description="Polar residues" evidence="1">
    <location>
        <begin position="229"/>
        <end position="245"/>
    </location>
</feature>
<feature type="compositionally biased region" description="Polar residues" evidence="1">
    <location>
        <begin position="29"/>
        <end position="42"/>
    </location>
</feature>
<comment type="caution">
    <text evidence="2">The sequence shown here is derived from an EMBL/GenBank/DDBJ whole genome shotgun (WGS) entry which is preliminary data.</text>
</comment>
<feature type="region of interest" description="Disordered" evidence="1">
    <location>
        <begin position="322"/>
        <end position="341"/>
    </location>
</feature>
<evidence type="ECO:0000313" key="3">
    <source>
        <dbReference type="Proteomes" id="UP001497623"/>
    </source>
</evidence>
<accession>A0AAV2RU24</accession>
<proteinExistence type="predicted"/>
<evidence type="ECO:0000256" key="1">
    <source>
        <dbReference type="SAM" id="MobiDB-lite"/>
    </source>
</evidence>
<protein>
    <submittedName>
        <fullName evidence="2">Uncharacterized protein</fullName>
    </submittedName>
</protein>
<dbReference type="EMBL" id="CAXKWB010029291">
    <property type="protein sequence ID" value="CAL4135345.1"/>
    <property type="molecule type" value="Genomic_DNA"/>
</dbReference>
<feature type="region of interest" description="Disordered" evidence="1">
    <location>
        <begin position="211"/>
        <end position="296"/>
    </location>
</feature>
<feature type="non-terminal residue" evidence="2">
    <location>
        <position position="1"/>
    </location>
</feature>
<feature type="region of interest" description="Disordered" evidence="1">
    <location>
        <begin position="12"/>
        <end position="42"/>
    </location>
</feature>
<feature type="region of interest" description="Disordered" evidence="1">
    <location>
        <begin position="96"/>
        <end position="121"/>
    </location>
</feature>
<gene>
    <name evidence="2" type="ORF">MNOR_LOCUS27595</name>
</gene>
<sequence>NISYVNGKYQILRPEKSEDAGDGGEGATVASQGDNQSSNTSRVLGTVKGYTKFRLNPIDISQEIPVLYPVAGNLGPPRPGSGALTGASKGFARFKSSLGPHNTEKAQSVNEGNTPVTDEGFLGRVGTLRGLKKFKGQLSDGHNASPDQPNNLGTDVNSKGFVKTLQGIGCFRSTLNKETNAHPDELTNPGGGAANHQGFVKTLKGIGRFKSALRKPNDDDEDISKDAETFNSKNGTNDQQGTTEDGQVKSGTKKKKKKKKGKKGGKRSSIKSIPEDGTDDDEEDGEEEEEDPEAVLEKLKSSIALKLFKEFAKTEFLKENPKFKLFDDLNDSKTDSPKTSS</sequence>
<dbReference type="Proteomes" id="UP001497623">
    <property type="component" value="Unassembled WGS sequence"/>
</dbReference>
<keyword evidence="3" id="KW-1185">Reference proteome</keyword>
<organism evidence="2 3">
    <name type="scientific">Meganyctiphanes norvegica</name>
    <name type="common">Northern krill</name>
    <name type="synonym">Thysanopoda norvegica</name>
    <dbReference type="NCBI Taxonomy" id="48144"/>
    <lineage>
        <taxon>Eukaryota</taxon>
        <taxon>Metazoa</taxon>
        <taxon>Ecdysozoa</taxon>
        <taxon>Arthropoda</taxon>
        <taxon>Crustacea</taxon>
        <taxon>Multicrustacea</taxon>
        <taxon>Malacostraca</taxon>
        <taxon>Eumalacostraca</taxon>
        <taxon>Eucarida</taxon>
        <taxon>Euphausiacea</taxon>
        <taxon>Euphausiidae</taxon>
        <taxon>Meganyctiphanes</taxon>
    </lineage>
</organism>
<feature type="compositionally biased region" description="Basic residues" evidence="1">
    <location>
        <begin position="251"/>
        <end position="269"/>
    </location>
</feature>
<feature type="compositionally biased region" description="Polar residues" evidence="1">
    <location>
        <begin position="105"/>
        <end position="116"/>
    </location>
</feature>
<reference evidence="2 3" key="1">
    <citation type="submission" date="2024-05" db="EMBL/GenBank/DDBJ databases">
        <authorList>
            <person name="Wallberg A."/>
        </authorList>
    </citation>
    <scope>NUCLEOTIDE SEQUENCE [LARGE SCALE GENOMIC DNA]</scope>
</reference>